<dbReference type="SUPFAM" id="SSF53927">
    <property type="entry name" value="Cytidine deaminase-like"/>
    <property type="match status" value="1"/>
</dbReference>
<feature type="non-terminal residue" evidence="3">
    <location>
        <position position="1"/>
    </location>
</feature>
<dbReference type="AlphaFoldDB" id="A0A383ALV1"/>
<dbReference type="NCBIfam" id="TIGR00129">
    <property type="entry name" value="fdhD_narQ"/>
    <property type="match status" value="1"/>
</dbReference>
<evidence type="ECO:0008006" key="4">
    <source>
        <dbReference type="Google" id="ProtNLM"/>
    </source>
</evidence>
<dbReference type="Pfam" id="PF02634">
    <property type="entry name" value="FdhD-NarQ"/>
    <property type="match status" value="1"/>
</dbReference>
<reference evidence="3" key="1">
    <citation type="submission" date="2018-05" db="EMBL/GenBank/DDBJ databases">
        <authorList>
            <person name="Lanie J.A."/>
            <person name="Ng W.-L."/>
            <person name="Kazmierczak K.M."/>
            <person name="Andrzejewski T.M."/>
            <person name="Davidsen T.M."/>
            <person name="Wayne K.J."/>
            <person name="Tettelin H."/>
            <person name="Glass J.I."/>
            <person name="Rusch D."/>
            <person name="Podicherti R."/>
            <person name="Tsui H.-C.T."/>
            <person name="Winkler M.E."/>
        </authorList>
    </citation>
    <scope>NUCLEOTIDE SEQUENCE</scope>
</reference>
<dbReference type="GO" id="GO:0006777">
    <property type="term" value="P:Mo-molybdopterin cofactor biosynthetic process"/>
    <property type="evidence" value="ECO:0007669"/>
    <property type="project" value="UniProtKB-KW"/>
</dbReference>
<evidence type="ECO:0000313" key="3">
    <source>
        <dbReference type="EMBL" id="SVE08654.1"/>
    </source>
</evidence>
<sequence>TAEPPNEQNVVEARLTCEVDVDRLRRNFYATSSCGVCGKASIDQLRTKADPISRSFTLSRPVLWSLSDVLRKGQAQFERTGALHASALFDLSGDLLHLCEDVGRHNAMDKLVGHYVLKGERPPELSVLLVSGRVSFEIVQKAWMAGVCFIAAVSGPSTLAVDLAREAGITLVGFLRGTTANLYTHPHRLD</sequence>
<dbReference type="EMBL" id="UINC01193176">
    <property type="protein sequence ID" value="SVE08654.1"/>
    <property type="molecule type" value="Genomic_DNA"/>
</dbReference>
<dbReference type="InterPro" id="IPR016193">
    <property type="entry name" value="Cytidine_deaminase-like"/>
</dbReference>
<dbReference type="InterPro" id="IPR003786">
    <property type="entry name" value="FdhD"/>
</dbReference>
<evidence type="ECO:0000256" key="2">
    <source>
        <dbReference type="ARBA" id="ARBA00023150"/>
    </source>
</evidence>
<accession>A0A383ALV1</accession>
<dbReference type="Gene3D" id="3.40.140.10">
    <property type="entry name" value="Cytidine Deaminase, domain 2"/>
    <property type="match status" value="1"/>
</dbReference>
<dbReference type="GO" id="GO:0016783">
    <property type="term" value="F:sulfurtransferase activity"/>
    <property type="evidence" value="ECO:0007669"/>
    <property type="project" value="InterPro"/>
</dbReference>
<keyword evidence="1" id="KW-0963">Cytoplasm</keyword>
<organism evidence="3">
    <name type="scientific">marine metagenome</name>
    <dbReference type="NCBI Taxonomy" id="408172"/>
    <lineage>
        <taxon>unclassified sequences</taxon>
        <taxon>metagenomes</taxon>
        <taxon>ecological metagenomes</taxon>
    </lineage>
</organism>
<protein>
    <recommendedName>
        <fullName evidence="4">Formate dehydrogenase family accessory protein FdhD</fullName>
    </recommendedName>
</protein>
<dbReference type="PANTHER" id="PTHR30592">
    <property type="entry name" value="FORMATE DEHYDROGENASE"/>
    <property type="match status" value="1"/>
</dbReference>
<dbReference type="PANTHER" id="PTHR30592:SF1">
    <property type="entry name" value="SULFUR CARRIER PROTEIN FDHD"/>
    <property type="match status" value="1"/>
</dbReference>
<gene>
    <name evidence="3" type="ORF">METZ01_LOCUS461508</name>
</gene>
<keyword evidence="2" id="KW-0501">Molybdenum cofactor biosynthesis</keyword>
<name>A0A383ALV1_9ZZZZ</name>
<evidence type="ECO:0000256" key="1">
    <source>
        <dbReference type="ARBA" id="ARBA00022490"/>
    </source>
</evidence>
<proteinExistence type="predicted"/>